<accession>A0A4R4WKZ8</accession>
<dbReference type="RefSeq" id="WP_132513496.1">
    <property type="nucleotide sequence ID" value="NZ_SMKP01000092.1"/>
</dbReference>
<feature type="compositionally biased region" description="Low complexity" evidence="1">
    <location>
        <begin position="173"/>
        <end position="182"/>
    </location>
</feature>
<dbReference type="AlphaFoldDB" id="A0A4R4WKZ8"/>
<feature type="compositionally biased region" description="Basic and acidic residues" evidence="1">
    <location>
        <begin position="141"/>
        <end position="159"/>
    </location>
</feature>
<evidence type="ECO:0000313" key="4">
    <source>
        <dbReference type="Proteomes" id="UP000294543"/>
    </source>
</evidence>
<evidence type="ECO:0000256" key="2">
    <source>
        <dbReference type="SAM" id="Phobius"/>
    </source>
</evidence>
<gene>
    <name evidence="3" type="ORF">E1294_28840</name>
</gene>
<keyword evidence="2" id="KW-0472">Membrane</keyword>
<protein>
    <submittedName>
        <fullName evidence="3">Uncharacterized protein</fullName>
    </submittedName>
</protein>
<dbReference type="Proteomes" id="UP000294543">
    <property type="component" value="Unassembled WGS sequence"/>
</dbReference>
<proteinExistence type="predicted"/>
<comment type="caution">
    <text evidence="3">The sequence shown here is derived from an EMBL/GenBank/DDBJ whole genome shotgun (WGS) entry which is preliminary data.</text>
</comment>
<sequence length="192" mass="20427">MSNGARHALGVVAGLLLPPLILAGLSFGVGEFTTRSRVAYELSWLGLAVIAVSAIALAFLVGSRLSPVASLLGGLMFTALGVLPVLEMVTQQRLLPTGWLPGVVGIGYQTLAHSCLLLFLGITVLVVSMFPSRWRATHRRPPPDHHLEYGPEHGHEHGHAYGPAQAPYPPQGGPAYPSQSGPEDATRPMFRE</sequence>
<name>A0A4R4WKZ8_9ACTN</name>
<keyword evidence="4" id="KW-1185">Reference proteome</keyword>
<feature type="region of interest" description="Disordered" evidence="1">
    <location>
        <begin position="136"/>
        <end position="192"/>
    </location>
</feature>
<dbReference type="OrthoDB" id="3544501at2"/>
<feature type="transmembrane region" description="Helical" evidence="2">
    <location>
        <begin position="68"/>
        <end position="86"/>
    </location>
</feature>
<feature type="transmembrane region" description="Helical" evidence="2">
    <location>
        <begin position="106"/>
        <end position="130"/>
    </location>
</feature>
<organism evidence="3 4">
    <name type="scientific">Nonomuraea diastatica</name>
    <dbReference type="NCBI Taxonomy" id="1848329"/>
    <lineage>
        <taxon>Bacteria</taxon>
        <taxon>Bacillati</taxon>
        <taxon>Actinomycetota</taxon>
        <taxon>Actinomycetes</taxon>
        <taxon>Streptosporangiales</taxon>
        <taxon>Streptosporangiaceae</taxon>
        <taxon>Nonomuraea</taxon>
    </lineage>
</organism>
<keyword evidence="2" id="KW-1133">Transmembrane helix</keyword>
<reference evidence="3 4" key="1">
    <citation type="submission" date="2019-03" db="EMBL/GenBank/DDBJ databases">
        <title>Draft genome sequences of novel Actinobacteria.</title>
        <authorList>
            <person name="Sahin N."/>
            <person name="Ay H."/>
            <person name="Saygin H."/>
        </authorList>
    </citation>
    <scope>NUCLEOTIDE SEQUENCE [LARGE SCALE GENOMIC DNA]</scope>
    <source>
        <strain evidence="3 4">KC712</strain>
    </source>
</reference>
<feature type="transmembrane region" description="Helical" evidence="2">
    <location>
        <begin position="44"/>
        <end position="61"/>
    </location>
</feature>
<dbReference type="EMBL" id="SMKP01000092">
    <property type="protein sequence ID" value="TDD17113.1"/>
    <property type="molecule type" value="Genomic_DNA"/>
</dbReference>
<keyword evidence="2" id="KW-0812">Transmembrane</keyword>
<evidence type="ECO:0000313" key="3">
    <source>
        <dbReference type="EMBL" id="TDD17113.1"/>
    </source>
</evidence>
<evidence type="ECO:0000256" key="1">
    <source>
        <dbReference type="SAM" id="MobiDB-lite"/>
    </source>
</evidence>